<evidence type="ECO:0000256" key="10">
    <source>
        <dbReference type="ARBA" id="ARBA00023136"/>
    </source>
</evidence>
<keyword evidence="13" id="KW-1185">Reference proteome</keyword>
<keyword evidence="10 12" id="KW-0472">Membrane</keyword>
<evidence type="ECO:0000256" key="6">
    <source>
        <dbReference type="ARBA" id="ARBA00022723"/>
    </source>
</evidence>
<dbReference type="CDD" id="cd20655">
    <property type="entry name" value="CYP93"/>
    <property type="match status" value="1"/>
</dbReference>
<comment type="cofactor">
    <cofactor evidence="1">
        <name>heme</name>
        <dbReference type="ChEBI" id="CHEBI:30413"/>
    </cofactor>
</comment>
<comment type="similarity">
    <text evidence="3 11">Belongs to the cytochrome P450 family.</text>
</comment>
<reference evidence="14" key="2">
    <citation type="submission" date="2025-08" db="UniProtKB">
        <authorList>
            <consortium name="RefSeq"/>
        </authorList>
    </citation>
    <scope>IDENTIFICATION</scope>
    <source>
        <tissue evidence="14">Leaf</tissue>
    </source>
</reference>
<dbReference type="Proteomes" id="UP000694864">
    <property type="component" value="Chromosome 15"/>
</dbReference>
<comment type="subcellular location">
    <subcellularLocation>
        <location evidence="2">Membrane</location>
        <topology evidence="2">Single-pass membrane protein</topology>
    </subcellularLocation>
</comment>
<accession>A0ABM0W611</accession>
<name>A0ABM0W611_CAMSA</name>
<evidence type="ECO:0000256" key="11">
    <source>
        <dbReference type="RuleBase" id="RU000461"/>
    </source>
</evidence>
<sequence length="523" mass="59303">MATMIILDFQCCFIFISLCSIFSFLCYKLFFKKPSGSIRGCDLPPSLPSLPIIGHLHLLLSTLPHKSLQKLSLKYGSLISLRIFNNPIVLVSSASVAYEIFRTHDVNISFRGSPPIDDSLFVGSWSFIFSPYGDHWKFMKKLMVTKLLGSQALERSRFVRADELHRFYVSLLDKAGKKETVDMVKETMKLSNNSICKMIVGRSCSEENGEAEKARSLASESIALVNKVVLGSLLRPPFKKLLSSLFRKEVMALSSRFDELLERILKEYEEKLDGHQGTELMDALLEAYQDENAEYKITRNHIKSFVADLLFAGTDTTAQTTQWTMAEIIKNPDILERLREEIDTVVGKTRLIQETDLPKLPYLQAVVKEVLRMHPPGSFFARVPQEGCRIGEFYVPEETPLIVNVYAVMRDPEYWEDPDEFKPERFLTSSKSGKEDEKREKALKYIPFGGGRRGCPGENLAYVILGSVVGMMVQGFDWRIKGDRVDLEESIKGLTLTMAHPPKFIPVARTVNPLISNLPNHKL</sequence>
<organism evidence="13 14">
    <name type="scientific">Camelina sativa</name>
    <name type="common">False flax</name>
    <name type="synonym">Myagrum sativum</name>
    <dbReference type="NCBI Taxonomy" id="90675"/>
    <lineage>
        <taxon>Eukaryota</taxon>
        <taxon>Viridiplantae</taxon>
        <taxon>Streptophyta</taxon>
        <taxon>Embryophyta</taxon>
        <taxon>Tracheophyta</taxon>
        <taxon>Spermatophyta</taxon>
        <taxon>Magnoliopsida</taxon>
        <taxon>eudicotyledons</taxon>
        <taxon>Gunneridae</taxon>
        <taxon>Pentapetalae</taxon>
        <taxon>rosids</taxon>
        <taxon>malvids</taxon>
        <taxon>Brassicales</taxon>
        <taxon>Brassicaceae</taxon>
        <taxon>Camelineae</taxon>
        <taxon>Camelina</taxon>
    </lineage>
</organism>
<gene>
    <name evidence="14" type="primary">LOC104746413</name>
</gene>
<dbReference type="InterPro" id="IPR017972">
    <property type="entry name" value="Cyt_P450_CS"/>
</dbReference>
<dbReference type="GeneID" id="104746413"/>
<evidence type="ECO:0000256" key="1">
    <source>
        <dbReference type="ARBA" id="ARBA00001971"/>
    </source>
</evidence>
<keyword evidence="4 11" id="KW-0349">Heme</keyword>
<feature type="transmembrane region" description="Helical" evidence="12">
    <location>
        <begin position="12"/>
        <end position="31"/>
    </location>
</feature>
<dbReference type="InterPro" id="IPR036396">
    <property type="entry name" value="Cyt_P450_sf"/>
</dbReference>
<dbReference type="InterPro" id="IPR051103">
    <property type="entry name" value="Plant_metabolite_P450s"/>
</dbReference>
<dbReference type="PANTHER" id="PTHR24298:SF819">
    <property type="entry name" value="CYTOCHROME P450, FAMILY 705, SUBFAMILY A, POLYPEPTIDE 15-RELATED"/>
    <property type="match status" value="1"/>
</dbReference>
<dbReference type="Gene3D" id="1.10.630.10">
    <property type="entry name" value="Cytochrome P450"/>
    <property type="match status" value="1"/>
</dbReference>
<dbReference type="PANTHER" id="PTHR24298">
    <property type="entry name" value="FLAVONOID 3'-MONOOXYGENASE-RELATED"/>
    <property type="match status" value="1"/>
</dbReference>
<proteinExistence type="inferred from homology"/>
<keyword evidence="11" id="KW-0408">Iron</keyword>
<dbReference type="InterPro" id="IPR002401">
    <property type="entry name" value="Cyt_P450_E_grp-I"/>
</dbReference>
<keyword evidence="9 11" id="KW-0503">Monooxygenase</keyword>
<evidence type="ECO:0000313" key="14">
    <source>
        <dbReference type="RefSeq" id="XP_010466183.1"/>
    </source>
</evidence>
<keyword evidence="8 11" id="KW-0560">Oxidoreductase</keyword>
<protein>
    <submittedName>
        <fullName evidence="14">Cytochrome P450 705A5-like</fullName>
    </submittedName>
</protein>
<evidence type="ECO:0000256" key="12">
    <source>
        <dbReference type="SAM" id="Phobius"/>
    </source>
</evidence>
<keyword evidence="5 12" id="KW-0812">Transmembrane</keyword>
<dbReference type="PROSITE" id="PS00086">
    <property type="entry name" value="CYTOCHROME_P450"/>
    <property type="match status" value="1"/>
</dbReference>
<evidence type="ECO:0000256" key="7">
    <source>
        <dbReference type="ARBA" id="ARBA00022989"/>
    </source>
</evidence>
<keyword evidence="7 12" id="KW-1133">Transmembrane helix</keyword>
<dbReference type="Pfam" id="PF00067">
    <property type="entry name" value="p450"/>
    <property type="match status" value="1"/>
</dbReference>
<evidence type="ECO:0000256" key="9">
    <source>
        <dbReference type="ARBA" id="ARBA00023033"/>
    </source>
</evidence>
<dbReference type="SUPFAM" id="SSF48264">
    <property type="entry name" value="Cytochrome P450"/>
    <property type="match status" value="1"/>
</dbReference>
<dbReference type="RefSeq" id="XP_010466183.1">
    <property type="nucleotide sequence ID" value="XM_010467881.1"/>
</dbReference>
<evidence type="ECO:0000256" key="5">
    <source>
        <dbReference type="ARBA" id="ARBA00022692"/>
    </source>
</evidence>
<reference evidence="13" key="1">
    <citation type="journal article" date="2014" name="Nat. Commun.">
        <title>The emerging biofuel crop Camelina sativa retains a highly undifferentiated hexaploid genome structure.</title>
        <authorList>
            <person name="Kagale S."/>
            <person name="Koh C."/>
            <person name="Nixon J."/>
            <person name="Bollina V."/>
            <person name="Clarke W.E."/>
            <person name="Tuteja R."/>
            <person name="Spillane C."/>
            <person name="Robinson S.J."/>
            <person name="Links M.G."/>
            <person name="Clarke C."/>
            <person name="Higgins E.E."/>
            <person name="Huebert T."/>
            <person name="Sharpe A.G."/>
            <person name="Parkin I.A."/>
        </authorList>
    </citation>
    <scope>NUCLEOTIDE SEQUENCE [LARGE SCALE GENOMIC DNA]</scope>
    <source>
        <strain evidence="13">cv. DH55</strain>
    </source>
</reference>
<dbReference type="InterPro" id="IPR001128">
    <property type="entry name" value="Cyt_P450"/>
</dbReference>
<evidence type="ECO:0000313" key="13">
    <source>
        <dbReference type="Proteomes" id="UP000694864"/>
    </source>
</evidence>
<evidence type="ECO:0000256" key="8">
    <source>
        <dbReference type="ARBA" id="ARBA00023002"/>
    </source>
</evidence>
<keyword evidence="6 11" id="KW-0479">Metal-binding</keyword>
<dbReference type="PRINTS" id="PR00463">
    <property type="entry name" value="EP450I"/>
</dbReference>
<evidence type="ECO:0000256" key="4">
    <source>
        <dbReference type="ARBA" id="ARBA00022617"/>
    </source>
</evidence>
<evidence type="ECO:0000256" key="3">
    <source>
        <dbReference type="ARBA" id="ARBA00010617"/>
    </source>
</evidence>
<dbReference type="PRINTS" id="PR00385">
    <property type="entry name" value="P450"/>
</dbReference>
<evidence type="ECO:0000256" key="2">
    <source>
        <dbReference type="ARBA" id="ARBA00004167"/>
    </source>
</evidence>